<dbReference type="InterPro" id="IPR018490">
    <property type="entry name" value="cNMP-bd_dom_sf"/>
</dbReference>
<feature type="compositionally biased region" description="Basic and acidic residues" evidence="7">
    <location>
        <begin position="1347"/>
        <end position="1376"/>
    </location>
</feature>
<feature type="region of interest" description="Disordered" evidence="7">
    <location>
        <begin position="973"/>
        <end position="992"/>
    </location>
</feature>
<dbReference type="InterPro" id="IPR006916">
    <property type="entry name" value="POPDC1-3"/>
</dbReference>
<dbReference type="PRINTS" id="PR01909">
    <property type="entry name" value="ADSPHPHTASEA"/>
</dbReference>
<dbReference type="GO" id="GO:0008138">
    <property type="term" value="F:protein tyrosine/serine/threonine phosphatase activity"/>
    <property type="evidence" value="ECO:0007669"/>
    <property type="project" value="InterPro"/>
</dbReference>
<dbReference type="InterPro" id="IPR029021">
    <property type="entry name" value="Prot-tyrosine_phosphatase-like"/>
</dbReference>
<evidence type="ECO:0000256" key="1">
    <source>
        <dbReference type="ARBA" id="ARBA00004141"/>
    </source>
</evidence>
<dbReference type="InterPro" id="IPR000340">
    <property type="entry name" value="Dual-sp_phosphatase_cat-dom"/>
</dbReference>
<evidence type="ECO:0000259" key="10">
    <source>
        <dbReference type="PROSITE" id="PS50056"/>
    </source>
</evidence>
<dbReference type="Pfam" id="PF00782">
    <property type="entry name" value="DSPc"/>
    <property type="match status" value="1"/>
</dbReference>
<dbReference type="EMBL" id="LSYS01008075">
    <property type="protein sequence ID" value="OPJ69403.1"/>
    <property type="molecule type" value="Genomic_DNA"/>
</dbReference>
<dbReference type="Gene3D" id="3.90.190.10">
    <property type="entry name" value="Protein tyrosine phosphatase superfamily"/>
    <property type="match status" value="1"/>
</dbReference>
<protein>
    <submittedName>
        <fullName evidence="11">Inactive dual specificity phosphatase 27 isoform B</fullName>
    </submittedName>
</protein>
<evidence type="ECO:0000313" key="12">
    <source>
        <dbReference type="Proteomes" id="UP000190648"/>
    </source>
</evidence>
<dbReference type="InterPro" id="IPR055272">
    <property type="entry name" value="POPDC1-3_dom"/>
</dbReference>
<feature type="compositionally biased region" description="Polar residues" evidence="7">
    <location>
        <begin position="1205"/>
        <end position="1230"/>
    </location>
</feature>
<evidence type="ECO:0000256" key="7">
    <source>
        <dbReference type="SAM" id="MobiDB-lite"/>
    </source>
</evidence>
<evidence type="ECO:0000256" key="2">
    <source>
        <dbReference type="ARBA" id="ARBA00007146"/>
    </source>
</evidence>
<gene>
    <name evidence="11" type="primary">DUSP27</name>
    <name evidence="11" type="ORF">AV530_012467</name>
</gene>
<evidence type="ECO:0000259" key="9">
    <source>
        <dbReference type="PROSITE" id="PS50054"/>
    </source>
</evidence>
<feature type="region of interest" description="Disordered" evidence="7">
    <location>
        <begin position="1082"/>
        <end position="1116"/>
    </location>
</feature>
<keyword evidence="5 8" id="KW-1133">Transmembrane helix</keyword>
<dbReference type="Pfam" id="PF04831">
    <property type="entry name" value="POPDC1-3"/>
    <property type="match status" value="1"/>
</dbReference>
<evidence type="ECO:0000256" key="3">
    <source>
        <dbReference type="ARBA" id="ARBA00008601"/>
    </source>
</evidence>
<dbReference type="SUPFAM" id="SSF52799">
    <property type="entry name" value="(Phosphotyrosine protein) phosphatases II"/>
    <property type="match status" value="1"/>
</dbReference>
<feature type="region of interest" description="Disordered" evidence="7">
    <location>
        <begin position="685"/>
        <end position="714"/>
    </location>
</feature>
<dbReference type="PANTHER" id="PTHR12101:SF15">
    <property type="entry name" value="POPEYE DOMAIN-CONTAINING PROTEIN 2"/>
    <property type="match status" value="1"/>
</dbReference>
<keyword evidence="6 8" id="KW-0472">Membrane</keyword>
<accession>A0A1V4JAU1</accession>
<dbReference type="Proteomes" id="UP000190648">
    <property type="component" value="Unassembled WGS sequence"/>
</dbReference>
<dbReference type="SMART" id="SM00195">
    <property type="entry name" value="DSPc"/>
    <property type="match status" value="1"/>
</dbReference>
<dbReference type="InterPro" id="IPR000387">
    <property type="entry name" value="Tyr_Pase_dom"/>
</dbReference>
<feature type="region of interest" description="Disordered" evidence="7">
    <location>
        <begin position="776"/>
        <end position="850"/>
    </location>
</feature>
<dbReference type="PROSITE" id="PS50056">
    <property type="entry name" value="TYR_PHOSPHATASE_2"/>
    <property type="match status" value="1"/>
</dbReference>
<dbReference type="GO" id="GO:0042383">
    <property type="term" value="C:sarcolemma"/>
    <property type="evidence" value="ECO:0007669"/>
    <property type="project" value="TreeGrafter"/>
</dbReference>
<feature type="compositionally biased region" description="Low complexity" evidence="7">
    <location>
        <begin position="973"/>
        <end position="982"/>
    </location>
</feature>
<dbReference type="PROSITE" id="PS50054">
    <property type="entry name" value="TYR_PHOSPHATASE_DUAL"/>
    <property type="match status" value="1"/>
</dbReference>
<feature type="domain" description="Tyrosine-protein phosphatase" evidence="9">
    <location>
        <begin position="534"/>
        <end position="682"/>
    </location>
</feature>
<evidence type="ECO:0000313" key="11">
    <source>
        <dbReference type="EMBL" id="OPJ69403.1"/>
    </source>
</evidence>
<dbReference type="GO" id="GO:0007519">
    <property type="term" value="P:skeletal muscle tissue development"/>
    <property type="evidence" value="ECO:0007669"/>
    <property type="project" value="TreeGrafter"/>
</dbReference>
<dbReference type="PRINTS" id="PR01908">
    <property type="entry name" value="ADSPHPHTASE"/>
</dbReference>
<dbReference type="PANTHER" id="PTHR12101">
    <property type="entry name" value="POPEYE DOMAIN CONTAINING PROTEIN"/>
    <property type="match status" value="1"/>
</dbReference>
<dbReference type="SUPFAM" id="SSF51206">
    <property type="entry name" value="cAMP-binding domain-like"/>
    <property type="match status" value="1"/>
</dbReference>
<evidence type="ECO:0000256" key="8">
    <source>
        <dbReference type="SAM" id="Phobius"/>
    </source>
</evidence>
<sequence length="1562" mass="176662">MSTSSLTWDQAILQPTVCNAWKEIMEGAAYQLASCIILLGYMGGSGIFGSLYIFGLLAPGYFCYALWGWLSACGLDIFIWNMLLVLICLLQLAHLAYRLRRDTIPQEFDLLYKTMYLPLQVPLEVYKEIVKCCEERVQSLVRDQNYAVEGKTPIDRLSLLLSGRVRVSQDGQFLHYVFPYQFLDSPEWESLRPSEEGTFQVTLTAETDCSFITWPRKKLYLLLRKDRYVARLFSSHLGYDISEKLYSLNEKLFAKFGLRFDIRLPSLYHVLGPASSEGESEDCEEPEGTPGTGTPHPVWDPRPLETIFRVLPTRSAKDEPLWLPLRPPNSREQQAVLILKCLQGSICSPRILTRETLFSMHRDVCLQTRFLHSSPDSFTVPPAGTSRRSHPGTRAHPLAAAMASGGDLDGEQVVPDGEDEGPDVKTVQAHYLRSPSPSRYSVISDTDTESIFMDPIHLSSAVAAKQIINEELKTKNAKVDAACPRMLESAQQLMVEDLYNRVKEKIDDTSLFNTPCVMDLQRALVKDRLETPRDAVDEVWPNVFIAEKSVAVNKSRLKRLGITHVLNAAHGTGVYTGPGFYNGLNIQYLGIEVDDFPDIDISKHFRPAAEFLDEALLTYRGKILVSSEMGISRSAVLVAAYLMIYHHMTILEALMTLRKKRAIYPNDGFLKQLRELNEQLLEERELEHTGDEEVTPSQSPVVHAGTSSQLSGVGDSESILGAKAHSITVEEEDTSSLLGSFMSSSSAGKTSWVSKHSTLISEEEEEQLYDEWRKKQGLPAKEPGVTHERRTPSKFLDQEEEQSDEDVEQRIHDWQCRNQKYQMDGPPREEDRDSTMGGRPYPSGEFSDVESVSSFEIRTLKQQLEASSFSRMRRSRTGSMSSESTWDMWNQRLLEIEKEASQRYRSKNKIGGERQSPETGRKERDIDEESVLSDSSSFYNFCQKNKDKLTPLERWKVKRIQFGFHKKDLESSSSSAQSLAEDGCQAGGEGMEGKSLSDINLSAYQAWKMKRQKKVGSESKEEFVEFAKSEDSASAKKKQRRVELLERSKKILEESQSMCSWETDSMMSGSIPLSAFWPSAPSASGAEDAASAMSMQTNHSSLSQTRSNTQTPSIPLPNLPVGPGDTISMASIQNWIANVVSETIAQKQNEIMMLSRPSSAMASSVMSGDFGRRVDDDKVSLLSAQSGSSLATSQLRQQDMHRAESQSAMSCNTSVSTRTEGTSSNMKTTQTSKPLYSLFADDVDLKKLRRKEKEMQMEMREKMSDYQIEKVISDNKRSTLFKKKTTKGEENEEEDDRESTTGSHRHSLRANPEGMDRVFDLSSQPANTGAPKSEIETDITKWLSGLKAEREPPSYYDRSEKAREKYSRSSKVREMDSETSSYRFSRSQREELDSCSSYESKGDSLRTISRFSSASAKEDKKMYKFTRSKVSETTSSREESPELHVFSPTPEPSFDSESPEPPTQSRVRSHYVEACEEEARSDTSEFGAKRKFTQSFSKSEEDGKKEAKVEESEERFASRQFSQYRRSMRKEEEEEMDDDAIIAAWRSRLEETTAKLRRRREE</sequence>
<feature type="domain" description="Tyrosine specific protein phosphatases" evidence="10">
    <location>
        <begin position="603"/>
        <end position="661"/>
    </location>
</feature>
<dbReference type="OrthoDB" id="2017893at2759"/>
<feature type="compositionally biased region" description="Polar residues" evidence="7">
    <location>
        <begin position="1093"/>
        <end position="1113"/>
    </location>
</feature>
<dbReference type="InterPro" id="IPR020422">
    <property type="entry name" value="TYR_PHOSPHATASE_DUAL_dom"/>
</dbReference>
<feature type="region of interest" description="Disordered" evidence="7">
    <location>
        <begin position="1185"/>
        <end position="1230"/>
    </location>
</feature>
<keyword evidence="12" id="KW-1185">Reference proteome</keyword>
<feature type="transmembrane region" description="Helical" evidence="8">
    <location>
        <begin position="77"/>
        <end position="97"/>
    </location>
</feature>
<dbReference type="GO" id="GO:0030552">
    <property type="term" value="F:cAMP binding"/>
    <property type="evidence" value="ECO:0007669"/>
    <property type="project" value="TreeGrafter"/>
</dbReference>
<organism evidence="11 12">
    <name type="scientific">Patagioenas fasciata monilis</name>
    <dbReference type="NCBI Taxonomy" id="372326"/>
    <lineage>
        <taxon>Eukaryota</taxon>
        <taxon>Metazoa</taxon>
        <taxon>Chordata</taxon>
        <taxon>Craniata</taxon>
        <taxon>Vertebrata</taxon>
        <taxon>Euteleostomi</taxon>
        <taxon>Archelosauria</taxon>
        <taxon>Archosauria</taxon>
        <taxon>Dinosauria</taxon>
        <taxon>Saurischia</taxon>
        <taxon>Theropoda</taxon>
        <taxon>Coelurosauria</taxon>
        <taxon>Aves</taxon>
        <taxon>Neognathae</taxon>
        <taxon>Neoaves</taxon>
        <taxon>Columbimorphae</taxon>
        <taxon>Columbiformes</taxon>
        <taxon>Columbidae</taxon>
        <taxon>Patagioenas</taxon>
    </lineage>
</organism>
<feature type="compositionally biased region" description="Low complexity" evidence="7">
    <location>
        <begin position="1185"/>
        <end position="1195"/>
    </location>
</feature>
<comment type="similarity">
    <text evidence="2">Belongs to the popeye family.</text>
</comment>
<feature type="compositionally biased region" description="Acidic residues" evidence="7">
    <location>
        <begin position="798"/>
        <end position="807"/>
    </location>
</feature>
<evidence type="ECO:0000256" key="4">
    <source>
        <dbReference type="ARBA" id="ARBA00022692"/>
    </source>
</evidence>
<feature type="compositionally biased region" description="Polar residues" evidence="7">
    <location>
        <begin position="1406"/>
        <end position="1415"/>
    </location>
</feature>
<feature type="compositionally biased region" description="Low complexity" evidence="7">
    <location>
        <begin position="1446"/>
        <end position="1456"/>
    </location>
</feature>
<proteinExistence type="inferred from homology"/>
<feature type="transmembrane region" description="Helical" evidence="8">
    <location>
        <begin position="51"/>
        <end position="71"/>
    </location>
</feature>
<feature type="compositionally biased region" description="Basic and acidic residues" evidence="7">
    <location>
        <begin position="910"/>
        <end position="925"/>
    </location>
</feature>
<dbReference type="GO" id="GO:0007507">
    <property type="term" value="P:heart development"/>
    <property type="evidence" value="ECO:0007669"/>
    <property type="project" value="TreeGrafter"/>
</dbReference>
<reference evidence="11 12" key="1">
    <citation type="submission" date="2016-02" db="EMBL/GenBank/DDBJ databases">
        <title>Band-tailed pigeon sequencing and assembly.</title>
        <authorList>
            <person name="Soares A.E."/>
            <person name="Novak B.J."/>
            <person name="Rice E.S."/>
            <person name="O'Connell B."/>
            <person name="Chang D."/>
            <person name="Weber S."/>
            <person name="Shapiro B."/>
        </authorList>
    </citation>
    <scope>NUCLEOTIDE SEQUENCE [LARGE SCALE GENOMIC DNA]</scope>
    <source>
        <strain evidence="11">BTP2013</strain>
        <tissue evidence="11">Blood</tissue>
    </source>
</reference>
<name>A0A1V4JAU1_PATFA</name>
<evidence type="ECO:0000256" key="6">
    <source>
        <dbReference type="ARBA" id="ARBA00023136"/>
    </source>
</evidence>
<feature type="compositionally biased region" description="Polar residues" evidence="7">
    <location>
        <begin position="695"/>
        <end position="711"/>
    </location>
</feature>
<feature type="compositionally biased region" description="Acidic residues" evidence="7">
    <location>
        <begin position="278"/>
        <end position="287"/>
    </location>
</feature>
<keyword evidence="4 8" id="KW-0812">Transmembrane</keyword>
<evidence type="ECO:0000256" key="5">
    <source>
        <dbReference type="ARBA" id="ARBA00022989"/>
    </source>
</evidence>
<feature type="region of interest" description="Disordered" evidence="7">
    <location>
        <begin position="902"/>
        <end position="933"/>
    </location>
</feature>
<dbReference type="GO" id="GO:0051146">
    <property type="term" value="P:striated muscle cell differentiation"/>
    <property type="evidence" value="ECO:0007669"/>
    <property type="project" value="TreeGrafter"/>
</dbReference>
<dbReference type="InterPro" id="IPR020405">
    <property type="entry name" value="Atypical_DUSP_subfamA"/>
</dbReference>
<comment type="similarity">
    <text evidence="3">Belongs to the protein-tyrosine phosphatase family. Non-receptor class dual specificity subfamily.</text>
</comment>
<dbReference type="GO" id="GO:0042391">
    <property type="term" value="P:regulation of membrane potential"/>
    <property type="evidence" value="ECO:0007669"/>
    <property type="project" value="TreeGrafter"/>
</dbReference>
<feature type="compositionally biased region" description="Basic and acidic residues" evidence="7">
    <location>
        <begin position="1470"/>
        <end position="1483"/>
    </location>
</feature>
<comment type="caution">
    <text evidence="11">The sequence shown here is derived from an EMBL/GenBank/DDBJ whole genome shotgun (WGS) entry which is preliminary data.</text>
</comment>
<feature type="region of interest" description="Disordered" evidence="7">
    <location>
        <begin position="275"/>
        <end position="298"/>
    </location>
</feature>
<comment type="subcellular location">
    <subcellularLocation>
        <location evidence="1">Membrane</location>
        <topology evidence="1">Multi-pass membrane protein</topology>
    </subcellularLocation>
</comment>
<feature type="region of interest" description="Disordered" evidence="7">
    <location>
        <begin position="1279"/>
        <end position="1536"/>
    </location>
</feature>
<feature type="compositionally biased region" description="Basic and acidic residues" evidence="7">
    <location>
        <begin position="1498"/>
        <end position="1517"/>
    </location>
</feature>
<dbReference type="STRING" id="372326.A0A1V4JAU1"/>